<organism evidence="1 2">
    <name type="scientific">Dehalococcoides mccartyi</name>
    <dbReference type="NCBI Taxonomy" id="61435"/>
    <lineage>
        <taxon>Bacteria</taxon>
        <taxon>Bacillati</taxon>
        <taxon>Chloroflexota</taxon>
        <taxon>Dehalococcoidia</taxon>
        <taxon>Dehalococcoidales</taxon>
        <taxon>Dehalococcoidaceae</taxon>
        <taxon>Dehalococcoides</taxon>
    </lineage>
</organism>
<dbReference type="PATRIC" id="fig|61435.8.peg.1408"/>
<evidence type="ECO:0008006" key="3">
    <source>
        <dbReference type="Google" id="ProtNLM"/>
    </source>
</evidence>
<dbReference type="OrthoDB" id="117695at2"/>
<dbReference type="Proteomes" id="UP000076394">
    <property type="component" value="Chromosome"/>
</dbReference>
<dbReference type="RefSeq" id="WP_034376087.1">
    <property type="nucleotide sequence ID" value="NZ_CP011127.1"/>
</dbReference>
<name>A0A142VBV7_9CHLR</name>
<dbReference type="AlphaFoldDB" id="A0A142VBV7"/>
<sequence length="145" mass="16674">MDLKNLLNDGRIKEHTPSKQEIKQLLAVFDRDITDAQIEILSTDRKFSTAYNAALTIARIALVSSGYRTTGEGSHYWTIQALAFILPLDTSLIRKFDKFRQKRNISGYEMTGMISEQDTKEMIDLAREIHSVVLKWLSENHPEFI</sequence>
<protein>
    <recommendedName>
        <fullName evidence="3">HEPN domain-containing protein</fullName>
    </recommendedName>
</protein>
<reference evidence="1 2" key="1">
    <citation type="submission" date="2015-03" db="EMBL/GenBank/DDBJ databases">
        <title>Genomic characterization of Dehalococcoides mccartyi strain 11a5, an unusal plasmid-containing chloroethene dechlorinator.</title>
        <authorList>
            <person name="Zhao S."/>
            <person name="Ding C."/>
            <person name="He J."/>
        </authorList>
    </citation>
    <scope>NUCLEOTIDE SEQUENCE [LARGE SCALE GENOMIC DNA]</scope>
    <source>
        <strain evidence="1 2">11a5</strain>
    </source>
</reference>
<evidence type="ECO:0000313" key="1">
    <source>
        <dbReference type="EMBL" id="AMU87242.1"/>
    </source>
</evidence>
<gene>
    <name evidence="1" type="ORF">Dm11a5_1416</name>
</gene>
<proteinExistence type="predicted"/>
<evidence type="ECO:0000313" key="2">
    <source>
        <dbReference type="Proteomes" id="UP000076394"/>
    </source>
</evidence>
<dbReference type="Gene3D" id="1.20.120.330">
    <property type="entry name" value="Nucleotidyltransferases domain 2"/>
    <property type="match status" value="1"/>
</dbReference>
<accession>A0A142VBV7</accession>
<dbReference type="EMBL" id="CP011127">
    <property type="protein sequence ID" value="AMU87242.1"/>
    <property type="molecule type" value="Genomic_DNA"/>
</dbReference>